<dbReference type="GO" id="GO:0005886">
    <property type="term" value="C:plasma membrane"/>
    <property type="evidence" value="ECO:0007669"/>
    <property type="project" value="TreeGrafter"/>
</dbReference>
<dbReference type="AlphaFoldDB" id="A0A1Y1Y246"/>
<evidence type="ECO:0000313" key="4">
    <source>
        <dbReference type="Proteomes" id="UP000193498"/>
    </source>
</evidence>
<dbReference type="PANTHER" id="PTHR11188:SF17">
    <property type="entry name" value="FI21816P1"/>
    <property type="match status" value="1"/>
</dbReference>
<keyword evidence="4" id="KW-1185">Reference proteome</keyword>
<feature type="domain" description="Arrestin C-terminal-like" evidence="2">
    <location>
        <begin position="182"/>
        <end position="316"/>
    </location>
</feature>
<accession>A0A1Y1Y246</accession>
<dbReference type="EMBL" id="MCFE01000295">
    <property type="protein sequence ID" value="ORX92039.1"/>
    <property type="molecule type" value="Genomic_DNA"/>
</dbReference>
<dbReference type="InterPro" id="IPR011022">
    <property type="entry name" value="Arrestin_C-like"/>
</dbReference>
<dbReference type="InterPro" id="IPR050357">
    <property type="entry name" value="Arrestin_domain-protein"/>
</dbReference>
<feature type="region of interest" description="Disordered" evidence="1">
    <location>
        <begin position="328"/>
        <end position="348"/>
    </location>
</feature>
<reference evidence="3 4" key="1">
    <citation type="submission" date="2016-07" db="EMBL/GenBank/DDBJ databases">
        <title>Pervasive Adenine N6-methylation of Active Genes in Fungi.</title>
        <authorList>
            <consortium name="DOE Joint Genome Institute"/>
            <person name="Mondo S.J."/>
            <person name="Dannebaum R.O."/>
            <person name="Kuo R.C."/>
            <person name="Labutti K."/>
            <person name="Haridas S."/>
            <person name="Kuo A."/>
            <person name="Salamov A."/>
            <person name="Ahrendt S.R."/>
            <person name="Lipzen A."/>
            <person name="Sullivan W."/>
            <person name="Andreopoulos W.B."/>
            <person name="Clum A."/>
            <person name="Lindquist E."/>
            <person name="Daum C."/>
            <person name="Ramamoorthy G.K."/>
            <person name="Gryganskyi A."/>
            <person name="Culley D."/>
            <person name="Magnuson J.K."/>
            <person name="James T.Y."/>
            <person name="O'Malley M.A."/>
            <person name="Stajich J.E."/>
            <person name="Spatafora J.W."/>
            <person name="Visel A."/>
            <person name="Grigoriev I.V."/>
        </authorList>
    </citation>
    <scope>NUCLEOTIDE SEQUENCE [LARGE SCALE GENOMIC DNA]</scope>
    <source>
        <strain evidence="3 4">CBS 931.73</strain>
    </source>
</reference>
<sequence>MNSNDSMIEIRLRDDPVILHGLPEESVGSVLYGTLIITPSKALKAKSVSLHFTGMIELKNLRGIWISSRLCRICFAHTNRFLETWQRVPFLEHQWSFLSPGDSLHTLQADKSYEFPFEYPLKGDDPVSVNVPNGRISYRLTATIERPSLLRNIRKTELVKVQRAHYDFSGDMAGKISCVGRWANSLGYTATIPRGQYFPGDTVPLQFSFFIHDAYFVISEISLSIKEVARFSDLSLRPEFETEKLCEITRPVPKFGAGLAEYSMMIQVPDSAQPDCRTDVIEVSHMLVAKVKLHDSYKRRWWFYISIPFAIRSEAQYELSQSPPSYEHFSCSTHNPANQTEARPPPYEEKTPLIVGPVLAQAF</sequence>
<protein>
    <recommendedName>
        <fullName evidence="2">Arrestin C-terminal-like domain-containing protein</fullName>
    </recommendedName>
</protein>
<dbReference type="PANTHER" id="PTHR11188">
    <property type="entry name" value="ARRESTIN DOMAIN CONTAINING PROTEIN"/>
    <property type="match status" value="1"/>
</dbReference>
<evidence type="ECO:0000259" key="2">
    <source>
        <dbReference type="SMART" id="SM01017"/>
    </source>
</evidence>
<dbReference type="SMART" id="SM01017">
    <property type="entry name" value="Arrestin_C"/>
    <property type="match status" value="1"/>
</dbReference>
<dbReference type="Gene3D" id="2.60.40.640">
    <property type="match status" value="1"/>
</dbReference>
<dbReference type="Pfam" id="PF00339">
    <property type="entry name" value="Arrestin_N"/>
    <property type="match status" value="1"/>
</dbReference>
<dbReference type="GO" id="GO:0030674">
    <property type="term" value="F:protein-macromolecule adaptor activity"/>
    <property type="evidence" value="ECO:0007669"/>
    <property type="project" value="TreeGrafter"/>
</dbReference>
<organism evidence="3 4">
    <name type="scientific">Basidiobolus meristosporus CBS 931.73</name>
    <dbReference type="NCBI Taxonomy" id="1314790"/>
    <lineage>
        <taxon>Eukaryota</taxon>
        <taxon>Fungi</taxon>
        <taxon>Fungi incertae sedis</taxon>
        <taxon>Zoopagomycota</taxon>
        <taxon>Entomophthoromycotina</taxon>
        <taxon>Basidiobolomycetes</taxon>
        <taxon>Basidiobolales</taxon>
        <taxon>Basidiobolaceae</taxon>
        <taxon>Basidiobolus</taxon>
    </lineage>
</organism>
<comment type="caution">
    <text evidence="3">The sequence shown here is derived from an EMBL/GenBank/DDBJ whole genome shotgun (WGS) entry which is preliminary data.</text>
</comment>
<dbReference type="InterPro" id="IPR011021">
    <property type="entry name" value="Arrestin-like_N"/>
</dbReference>
<dbReference type="GO" id="GO:0005829">
    <property type="term" value="C:cytosol"/>
    <property type="evidence" value="ECO:0007669"/>
    <property type="project" value="TreeGrafter"/>
</dbReference>
<dbReference type="InterPro" id="IPR014752">
    <property type="entry name" value="Arrestin-like_C"/>
</dbReference>
<name>A0A1Y1Y246_9FUNG</name>
<evidence type="ECO:0000256" key="1">
    <source>
        <dbReference type="SAM" id="MobiDB-lite"/>
    </source>
</evidence>
<dbReference type="Pfam" id="PF02752">
    <property type="entry name" value="Arrestin_C"/>
    <property type="match status" value="1"/>
</dbReference>
<evidence type="ECO:0000313" key="3">
    <source>
        <dbReference type="EMBL" id="ORX92039.1"/>
    </source>
</evidence>
<feature type="compositionally biased region" description="Polar residues" evidence="1">
    <location>
        <begin position="328"/>
        <end position="341"/>
    </location>
</feature>
<dbReference type="OrthoDB" id="2333384at2759"/>
<dbReference type="GO" id="GO:0070086">
    <property type="term" value="P:ubiquitin-dependent endocytosis"/>
    <property type="evidence" value="ECO:0007669"/>
    <property type="project" value="TreeGrafter"/>
</dbReference>
<dbReference type="STRING" id="1314790.A0A1Y1Y246"/>
<dbReference type="Proteomes" id="UP000193498">
    <property type="component" value="Unassembled WGS sequence"/>
</dbReference>
<dbReference type="InParanoid" id="A0A1Y1Y246"/>
<proteinExistence type="predicted"/>
<dbReference type="GO" id="GO:0031625">
    <property type="term" value="F:ubiquitin protein ligase binding"/>
    <property type="evidence" value="ECO:0007669"/>
    <property type="project" value="TreeGrafter"/>
</dbReference>
<gene>
    <name evidence="3" type="ORF">K493DRAFT_303623</name>
</gene>